<dbReference type="GO" id="GO:0046653">
    <property type="term" value="P:tetrahydrofolate metabolic process"/>
    <property type="evidence" value="ECO:0007669"/>
    <property type="project" value="InterPro"/>
</dbReference>
<dbReference type="InterPro" id="IPR036188">
    <property type="entry name" value="FAD/NAD-bd_sf"/>
</dbReference>
<evidence type="ECO:0000313" key="7">
    <source>
        <dbReference type="EMBL" id="SDR97687.1"/>
    </source>
</evidence>
<dbReference type="InterPro" id="IPR042204">
    <property type="entry name" value="2Fe-2S-bd_N"/>
</dbReference>
<accession>A0A1H1NFG4</accession>
<dbReference type="InterPro" id="IPR006222">
    <property type="entry name" value="GCVT_N"/>
</dbReference>
<evidence type="ECO:0000259" key="3">
    <source>
        <dbReference type="Pfam" id="PF01571"/>
    </source>
</evidence>
<keyword evidence="2" id="KW-0560">Oxidoreductase</keyword>
<dbReference type="InterPro" id="IPR006277">
    <property type="entry name" value="Sarcosine_oxidase_asu"/>
</dbReference>
<dbReference type="PRINTS" id="PR00469">
    <property type="entry name" value="PNDRDTASEII"/>
</dbReference>
<dbReference type="InterPro" id="IPR041854">
    <property type="entry name" value="BFD-like_2Fe2S-bd_dom_sf"/>
</dbReference>
<dbReference type="PIRSF" id="PIRSF037980">
    <property type="entry name" value="SoxA"/>
    <property type="match status" value="1"/>
</dbReference>
<sequence>MSRLLSGGAVDRTRELPFTFDGKSYRGYEGDTLASALVANDVKIVGRSFKYHRPRGILTAGSEEPNALVTLRSGAFAEPNTRATIVQLFAGLEAVSQNRWPNLQFDLMAVNQLAAPIFVAGFYYKTFMWPAKFWEKLYEPLIRKAAGLGALSTLPDPDRYDRNHAFCDLLVIGGGPAGLTAALSAGRAGLRVILVEEDNALGGRLLSERHEVDGVPGSDWVKLATAELNSMPAVRLLNRTTVFGVYDSHEYGAFERVSDHLAQATSGQPRQRLWKIIAKRALLATGAIERPIVFGGNDRPGVMMASAVSTYVNRFAAAPGRRAVVFTTTDSGWATVADLISAGVEVAAVVEARKTLPVAAERVRSAGIEIFAGAVIRDVRGNTVRAVEIVAADGSGRRIDADFVAVSGGWNPSIGIASNLGGRPNWSDEIHSFVPGTMPSGMQAAGAAAGNLSLGKAIASGWAAAATAIADLGFARDRGTAPTSSEDLAEVAPLWHVATRRTKAFVDFQHDVTDADIDLAAREGFVSIEHLKRYTTLGMATDQGKTGQLNGHALLAAATGRTIAEAGTVLSRPPYQPVAIGVFAGHHREEHFRPERRTASHEWAISRSANFVDAGQWKRAQWYTRPGEQSWLETVNREVRATREGVGICDVSTLGKIDVHGPDAAVLLDRLYVNMFSTLPVGKARYGLMLREDGFVLDDGTATRLADDYFFVTTTTANAAKIMQHIDYARQVLWPDLDVQATSVTEQWSTYSVAGPHSRGLLQTMFPELDLSNAKFPYMAATQFRWRNATARIFRLSFSGELAYEVSVPANLGDALIRALFEAGSAFAVVPYGTEALSVMRIEKGHPAGNELNGQTTAGDLGMARMVSKKKDFIGRVMASRPGLVATDRPALVGIKPTGANVQLRGGGHLLEKGAAARAGNDQGYVTSVAFSPTLGHSIGLALLKLGSQRHGEIVRVYDPLRGTDTEVEVCNPVFVDPEGVRVRG</sequence>
<dbReference type="Gene3D" id="3.50.50.60">
    <property type="entry name" value="FAD/NAD(P)-binding domain"/>
    <property type="match status" value="1"/>
</dbReference>
<protein>
    <submittedName>
        <fullName evidence="7">N-methylglutamate dehydrogenase subunit C</fullName>
    </submittedName>
</protein>
<keyword evidence="8" id="KW-1185">Reference proteome</keyword>
<name>A0A1H1NFG4_9BRAD</name>
<dbReference type="SUPFAM" id="SSF101790">
    <property type="entry name" value="Aminomethyltransferase beta-barrel domain"/>
    <property type="match status" value="1"/>
</dbReference>
<dbReference type="AlphaFoldDB" id="A0A1H1NFG4"/>
<dbReference type="Pfam" id="PF17806">
    <property type="entry name" value="SO_alpha_A3"/>
    <property type="match status" value="1"/>
</dbReference>
<dbReference type="Pfam" id="PF07992">
    <property type="entry name" value="Pyr_redox_2"/>
    <property type="match status" value="1"/>
</dbReference>
<comment type="similarity">
    <text evidence="1">Belongs to the GcvT family.</text>
</comment>
<dbReference type="EMBL" id="LT629750">
    <property type="protein sequence ID" value="SDR97687.1"/>
    <property type="molecule type" value="Genomic_DNA"/>
</dbReference>
<dbReference type="InterPro" id="IPR027266">
    <property type="entry name" value="TrmE/GcvT-like"/>
</dbReference>
<dbReference type="Pfam" id="PF08669">
    <property type="entry name" value="GCV_T_C"/>
    <property type="match status" value="1"/>
</dbReference>
<dbReference type="PRINTS" id="PR00368">
    <property type="entry name" value="FADPNR"/>
</dbReference>
<dbReference type="NCBIfam" id="TIGR01372">
    <property type="entry name" value="soxA"/>
    <property type="match status" value="1"/>
</dbReference>
<organism evidence="7 8">
    <name type="scientific">Bradyrhizobium canariense</name>
    <dbReference type="NCBI Taxonomy" id="255045"/>
    <lineage>
        <taxon>Bacteria</taxon>
        <taxon>Pseudomonadati</taxon>
        <taxon>Pseudomonadota</taxon>
        <taxon>Alphaproteobacteria</taxon>
        <taxon>Hyphomicrobiales</taxon>
        <taxon>Nitrobacteraceae</taxon>
        <taxon>Bradyrhizobium</taxon>
    </lineage>
</organism>
<reference evidence="8" key="1">
    <citation type="submission" date="2016-10" db="EMBL/GenBank/DDBJ databases">
        <authorList>
            <person name="Varghese N."/>
            <person name="Submissions S."/>
        </authorList>
    </citation>
    <scope>NUCLEOTIDE SEQUENCE [LARGE SCALE GENOMIC DNA]</scope>
    <source>
        <strain evidence="8">GAS369</strain>
    </source>
</reference>
<evidence type="ECO:0000259" key="5">
    <source>
        <dbReference type="Pfam" id="PF08669"/>
    </source>
</evidence>
<feature type="domain" description="SoxA A3" evidence="6">
    <location>
        <begin position="502"/>
        <end position="585"/>
    </location>
</feature>
<dbReference type="Pfam" id="PF01571">
    <property type="entry name" value="GCV_T"/>
    <property type="match status" value="1"/>
</dbReference>
<evidence type="ECO:0000256" key="2">
    <source>
        <dbReference type="ARBA" id="ARBA00023002"/>
    </source>
</evidence>
<gene>
    <name evidence="7" type="ORF">SAMN05444158_0606</name>
</gene>
<dbReference type="PANTHER" id="PTHR43757">
    <property type="entry name" value="AMINOMETHYLTRANSFERASE"/>
    <property type="match status" value="1"/>
</dbReference>
<feature type="domain" description="FAD/NAD(P)-binding" evidence="4">
    <location>
        <begin position="168"/>
        <end position="420"/>
    </location>
</feature>
<dbReference type="SUPFAM" id="SSF103025">
    <property type="entry name" value="Folate-binding domain"/>
    <property type="match status" value="1"/>
</dbReference>
<dbReference type="RefSeq" id="WP_146686259.1">
    <property type="nucleotide sequence ID" value="NZ_LT629750.1"/>
</dbReference>
<proteinExistence type="inferred from homology"/>
<feature type="domain" description="GCVT N-terminal" evidence="3">
    <location>
        <begin position="601"/>
        <end position="871"/>
    </location>
</feature>
<dbReference type="PANTHER" id="PTHR43757:SF2">
    <property type="entry name" value="AMINOMETHYLTRANSFERASE, MITOCHONDRIAL"/>
    <property type="match status" value="1"/>
</dbReference>
<dbReference type="Gene3D" id="3.10.20.440">
    <property type="entry name" value="2Fe-2S iron-sulphur cluster binding domain, sarcosine oxidase, alpha subunit, N-terminal domain"/>
    <property type="match status" value="1"/>
</dbReference>
<dbReference type="InterPro" id="IPR013977">
    <property type="entry name" value="GcvT_C"/>
</dbReference>
<dbReference type="Gene3D" id="1.10.10.1100">
    <property type="entry name" value="BFD-like [2Fe-2S]-binding domain"/>
    <property type="match status" value="1"/>
</dbReference>
<dbReference type="InterPro" id="IPR029043">
    <property type="entry name" value="GcvT/YgfZ_C"/>
</dbReference>
<dbReference type="InterPro" id="IPR028896">
    <property type="entry name" value="GcvT/YgfZ/DmdA"/>
</dbReference>
<dbReference type="SUPFAM" id="SSF51905">
    <property type="entry name" value="FAD/NAD(P)-binding domain"/>
    <property type="match status" value="1"/>
</dbReference>
<dbReference type="InterPro" id="IPR041117">
    <property type="entry name" value="SoxA_A3"/>
</dbReference>
<evidence type="ECO:0000259" key="4">
    <source>
        <dbReference type="Pfam" id="PF07992"/>
    </source>
</evidence>
<dbReference type="Proteomes" id="UP000243904">
    <property type="component" value="Chromosome I"/>
</dbReference>
<dbReference type="Pfam" id="PF13510">
    <property type="entry name" value="Fer2_4"/>
    <property type="match status" value="1"/>
</dbReference>
<dbReference type="Gene3D" id="3.30.1360.120">
    <property type="entry name" value="Probable tRNA modification gtpase trme, domain 1"/>
    <property type="match status" value="1"/>
</dbReference>
<dbReference type="GO" id="GO:0008115">
    <property type="term" value="F:sarcosine oxidase activity"/>
    <property type="evidence" value="ECO:0007669"/>
    <property type="project" value="InterPro"/>
</dbReference>
<evidence type="ECO:0000256" key="1">
    <source>
        <dbReference type="ARBA" id="ARBA00008609"/>
    </source>
</evidence>
<feature type="domain" description="Aminomethyltransferase C-terminal" evidence="5">
    <location>
        <begin position="892"/>
        <end position="977"/>
    </location>
</feature>
<dbReference type="InterPro" id="IPR023753">
    <property type="entry name" value="FAD/NAD-binding_dom"/>
</dbReference>
<evidence type="ECO:0000259" key="6">
    <source>
        <dbReference type="Pfam" id="PF17806"/>
    </source>
</evidence>
<evidence type="ECO:0000313" key="8">
    <source>
        <dbReference type="Proteomes" id="UP000243904"/>
    </source>
</evidence>